<dbReference type="Proteomes" id="UP001396334">
    <property type="component" value="Unassembled WGS sequence"/>
</dbReference>
<proteinExistence type="predicted"/>
<evidence type="ECO:0000313" key="3">
    <source>
        <dbReference type="Proteomes" id="UP001396334"/>
    </source>
</evidence>
<keyword evidence="3" id="KW-1185">Reference proteome</keyword>
<accession>A0ABR2QAL9</accession>
<gene>
    <name evidence="2" type="ORF">V6N11_012258</name>
</gene>
<evidence type="ECO:0000256" key="1">
    <source>
        <dbReference type="SAM" id="MobiDB-lite"/>
    </source>
</evidence>
<comment type="caution">
    <text evidence="2">The sequence shown here is derived from an EMBL/GenBank/DDBJ whole genome shotgun (WGS) entry which is preliminary data.</text>
</comment>
<reference evidence="2 3" key="1">
    <citation type="journal article" date="2024" name="G3 (Bethesda)">
        <title>Genome assembly of Hibiscus sabdariffa L. provides insights into metabolisms of medicinal natural products.</title>
        <authorList>
            <person name="Kim T."/>
        </authorList>
    </citation>
    <scope>NUCLEOTIDE SEQUENCE [LARGE SCALE GENOMIC DNA]</scope>
    <source>
        <strain evidence="2">TK-2024</strain>
        <tissue evidence="2">Old leaves</tissue>
    </source>
</reference>
<sequence length="222" mass="23805">MGDEVVVVDSKANDAQGSKLDGGYDVHVHVHEEEAVSRATTAKTSAKSIQNPNDIVISDDDVLIDESDPYGQALATDELYEPWMIAGDKKCRPRKMSDISKAVELNGGKSHFDVLSNEDEGGLETSTAVEVTTNPGTHSVHPSSHKIGTSSSGGRKDVYASPNAALRKFVWNQLLNLDPGNEHAWLLGGDFNAIYDLVDRMRGAHSRLGISSGMASVVFNVG</sequence>
<dbReference type="EMBL" id="JBBPBN010000042">
    <property type="protein sequence ID" value="KAK8997717.1"/>
    <property type="molecule type" value="Genomic_DNA"/>
</dbReference>
<organism evidence="2 3">
    <name type="scientific">Hibiscus sabdariffa</name>
    <name type="common">roselle</name>
    <dbReference type="NCBI Taxonomy" id="183260"/>
    <lineage>
        <taxon>Eukaryota</taxon>
        <taxon>Viridiplantae</taxon>
        <taxon>Streptophyta</taxon>
        <taxon>Embryophyta</taxon>
        <taxon>Tracheophyta</taxon>
        <taxon>Spermatophyta</taxon>
        <taxon>Magnoliopsida</taxon>
        <taxon>eudicotyledons</taxon>
        <taxon>Gunneridae</taxon>
        <taxon>Pentapetalae</taxon>
        <taxon>rosids</taxon>
        <taxon>malvids</taxon>
        <taxon>Malvales</taxon>
        <taxon>Malvaceae</taxon>
        <taxon>Malvoideae</taxon>
        <taxon>Hibiscus</taxon>
    </lineage>
</organism>
<evidence type="ECO:0000313" key="2">
    <source>
        <dbReference type="EMBL" id="KAK8997717.1"/>
    </source>
</evidence>
<feature type="region of interest" description="Disordered" evidence="1">
    <location>
        <begin position="133"/>
        <end position="155"/>
    </location>
</feature>
<protein>
    <submittedName>
        <fullName evidence="2">Uncharacterized protein</fullName>
    </submittedName>
</protein>
<feature type="compositionally biased region" description="Polar residues" evidence="1">
    <location>
        <begin position="133"/>
        <end position="153"/>
    </location>
</feature>
<name>A0ABR2QAL9_9ROSI</name>